<organism evidence="4 5">
    <name type="scientific">Streptomyces smyrnaeus</name>
    <dbReference type="NCBI Taxonomy" id="1387713"/>
    <lineage>
        <taxon>Bacteria</taxon>
        <taxon>Bacillati</taxon>
        <taxon>Actinomycetota</taxon>
        <taxon>Actinomycetes</taxon>
        <taxon>Kitasatosporales</taxon>
        <taxon>Streptomycetaceae</taxon>
        <taxon>Streptomyces</taxon>
    </lineage>
</organism>
<evidence type="ECO:0000256" key="2">
    <source>
        <dbReference type="SAM" id="SignalP"/>
    </source>
</evidence>
<evidence type="ECO:0000313" key="5">
    <source>
        <dbReference type="Proteomes" id="UP000721954"/>
    </source>
</evidence>
<dbReference type="EMBL" id="JAFFZM010000001">
    <property type="protein sequence ID" value="MBO8197318.1"/>
    <property type="molecule type" value="Genomic_DNA"/>
</dbReference>
<dbReference type="Gene3D" id="1.10.101.10">
    <property type="entry name" value="PGBD-like superfamily/PGBD"/>
    <property type="match status" value="1"/>
</dbReference>
<feature type="signal peptide" evidence="2">
    <location>
        <begin position="1"/>
        <end position="22"/>
    </location>
</feature>
<dbReference type="InterPro" id="IPR036366">
    <property type="entry name" value="PGBDSf"/>
</dbReference>
<keyword evidence="5" id="KW-1185">Reference proteome</keyword>
<dbReference type="SUPFAM" id="SSF47090">
    <property type="entry name" value="PGBD-like"/>
    <property type="match status" value="1"/>
</dbReference>
<dbReference type="RefSeq" id="WP_209209115.1">
    <property type="nucleotide sequence ID" value="NZ_JAFFZM010000001.1"/>
</dbReference>
<proteinExistence type="predicted"/>
<dbReference type="Pfam" id="PF01471">
    <property type="entry name" value="PG_binding_1"/>
    <property type="match status" value="1"/>
</dbReference>
<accession>A0ABS3XPU0</accession>
<gene>
    <name evidence="4" type="ORF">JW613_03170</name>
</gene>
<name>A0ABS3XPU0_9ACTN</name>
<dbReference type="GeneID" id="96257592"/>
<feature type="domain" description="Peptidoglycan binding-like" evidence="3">
    <location>
        <begin position="78"/>
        <end position="122"/>
    </location>
</feature>
<evidence type="ECO:0000259" key="3">
    <source>
        <dbReference type="Pfam" id="PF01471"/>
    </source>
</evidence>
<feature type="region of interest" description="Disordered" evidence="1">
    <location>
        <begin position="20"/>
        <end position="45"/>
    </location>
</feature>
<evidence type="ECO:0000313" key="4">
    <source>
        <dbReference type="EMBL" id="MBO8197318.1"/>
    </source>
</evidence>
<evidence type="ECO:0000256" key="1">
    <source>
        <dbReference type="SAM" id="MobiDB-lite"/>
    </source>
</evidence>
<keyword evidence="2" id="KW-0732">Signal</keyword>
<protein>
    <submittedName>
        <fullName evidence="4">Peptidoglycan-binding protein</fullName>
    </submittedName>
</protein>
<comment type="caution">
    <text evidence="4">The sequence shown here is derived from an EMBL/GenBank/DDBJ whole genome shotgun (WGS) entry which is preliminary data.</text>
</comment>
<feature type="chain" id="PRO_5047053344" evidence="2">
    <location>
        <begin position="23"/>
        <end position="183"/>
    </location>
</feature>
<sequence length="183" mass="20202">MSRRMVRLLTLLVALTGTGCSADSSDASPTRKADSPSPSVAGGHLYVRGGGTVTDDWDDEGLLGENLPVRSDLAAMWQTVLWADGYLDRSRIDCHYSKRTRRATRAWQSNHALPADGIVGPQSFGRATERLVRRGGMVVFKGERHEVPFKLARDGRYLVEDSGTYKPLRRDRPTLRVCGSATR</sequence>
<dbReference type="InterPro" id="IPR002477">
    <property type="entry name" value="Peptidoglycan-bd-like"/>
</dbReference>
<dbReference type="PROSITE" id="PS51257">
    <property type="entry name" value="PROKAR_LIPOPROTEIN"/>
    <property type="match status" value="1"/>
</dbReference>
<dbReference type="Proteomes" id="UP000721954">
    <property type="component" value="Unassembled WGS sequence"/>
</dbReference>
<reference evidence="4 5" key="1">
    <citation type="submission" date="2021-02" db="EMBL/GenBank/DDBJ databases">
        <title>Streptomyces spirodelae sp. nov., isolated from duckweed.</title>
        <authorList>
            <person name="Saimee Y."/>
            <person name="Duangmal K."/>
        </authorList>
    </citation>
    <scope>NUCLEOTIDE SEQUENCE [LARGE SCALE GENOMIC DNA]</scope>
    <source>
        <strain evidence="4 5">DSM 42105</strain>
    </source>
</reference>
<dbReference type="InterPro" id="IPR036365">
    <property type="entry name" value="PGBD-like_sf"/>
</dbReference>